<evidence type="ECO:0000256" key="2">
    <source>
        <dbReference type="ARBA" id="ARBA00022679"/>
    </source>
</evidence>
<dbReference type="SMART" id="SM00220">
    <property type="entry name" value="S_TKc"/>
    <property type="match status" value="1"/>
</dbReference>
<dbReference type="GO" id="GO:0004674">
    <property type="term" value="F:protein serine/threonine kinase activity"/>
    <property type="evidence" value="ECO:0007669"/>
    <property type="project" value="UniProtKB-KW"/>
</dbReference>
<dbReference type="Pfam" id="PF00069">
    <property type="entry name" value="Pkinase"/>
    <property type="match status" value="1"/>
</dbReference>
<accession>A0A024FYU9</accession>
<comment type="caution">
    <text evidence="7">The sequence shown here is derived from an EMBL/GenBank/DDBJ whole genome shotgun (WGS) entry which is preliminary data.</text>
</comment>
<dbReference type="Gene3D" id="1.10.510.10">
    <property type="entry name" value="Transferase(Phosphotransferase) domain 1"/>
    <property type="match status" value="1"/>
</dbReference>
<evidence type="ECO:0000256" key="1">
    <source>
        <dbReference type="ARBA" id="ARBA00022527"/>
    </source>
</evidence>
<dbReference type="CDD" id="cd06606">
    <property type="entry name" value="STKc_MAPKKK"/>
    <property type="match status" value="1"/>
</dbReference>
<keyword evidence="5" id="KW-0067">ATP-binding</keyword>
<dbReference type="PROSITE" id="PS00108">
    <property type="entry name" value="PROTEIN_KINASE_ST"/>
    <property type="match status" value="1"/>
</dbReference>
<evidence type="ECO:0000256" key="4">
    <source>
        <dbReference type="ARBA" id="ARBA00022777"/>
    </source>
</evidence>
<evidence type="ECO:0000313" key="8">
    <source>
        <dbReference type="Proteomes" id="UP000053237"/>
    </source>
</evidence>
<evidence type="ECO:0000259" key="6">
    <source>
        <dbReference type="PROSITE" id="PS50011"/>
    </source>
</evidence>
<keyword evidence="2" id="KW-0808">Transferase</keyword>
<dbReference type="STRING" id="65357.A0A024FYU9"/>
<dbReference type="PROSITE" id="PS50011">
    <property type="entry name" value="PROTEIN_KINASE_DOM"/>
    <property type="match status" value="1"/>
</dbReference>
<dbReference type="AlphaFoldDB" id="A0A024FYU9"/>
<dbReference type="InterPro" id="IPR008271">
    <property type="entry name" value="Ser/Thr_kinase_AS"/>
</dbReference>
<dbReference type="OrthoDB" id="266718at2759"/>
<name>A0A024FYU9_9STRA</name>
<dbReference type="PANTHER" id="PTHR11584">
    <property type="entry name" value="SERINE/THREONINE PROTEIN KINASE"/>
    <property type="match status" value="1"/>
</dbReference>
<keyword evidence="1" id="KW-0723">Serine/threonine-protein kinase</keyword>
<evidence type="ECO:0000313" key="7">
    <source>
        <dbReference type="EMBL" id="CCI39592.1"/>
    </source>
</evidence>
<proteinExistence type="predicted"/>
<keyword evidence="8" id="KW-1185">Reference proteome</keyword>
<keyword evidence="4" id="KW-0418">Kinase</keyword>
<evidence type="ECO:0000256" key="3">
    <source>
        <dbReference type="ARBA" id="ARBA00022741"/>
    </source>
</evidence>
<dbReference type="InterPro" id="IPR000719">
    <property type="entry name" value="Prot_kinase_dom"/>
</dbReference>
<dbReference type="Proteomes" id="UP000053237">
    <property type="component" value="Unassembled WGS sequence"/>
</dbReference>
<organism evidence="7 8">
    <name type="scientific">Albugo candida</name>
    <dbReference type="NCBI Taxonomy" id="65357"/>
    <lineage>
        <taxon>Eukaryota</taxon>
        <taxon>Sar</taxon>
        <taxon>Stramenopiles</taxon>
        <taxon>Oomycota</taxon>
        <taxon>Peronosporomycetes</taxon>
        <taxon>Albuginales</taxon>
        <taxon>Albuginaceae</taxon>
        <taxon>Albugo</taxon>
    </lineage>
</organism>
<dbReference type="GO" id="GO:0005524">
    <property type="term" value="F:ATP binding"/>
    <property type="evidence" value="ECO:0007669"/>
    <property type="project" value="UniProtKB-KW"/>
</dbReference>
<dbReference type="InParanoid" id="A0A024FYU9"/>
<evidence type="ECO:0000256" key="5">
    <source>
        <dbReference type="ARBA" id="ARBA00022840"/>
    </source>
</evidence>
<protein>
    <recommendedName>
        <fullName evidence="6">Protein kinase domain-containing protein</fullName>
    </recommendedName>
</protein>
<dbReference type="PANTHER" id="PTHR11584:SF369">
    <property type="entry name" value="MITOGEN-ACTIVATED PROTEIN KINASE KINASE KINASE 19-RELATED"/>
    <property type="match status" value="1"/>
</dbReference>
<sequence length="429" mass="48554">MTASNRKKIVESRVSSDLCATACEESDELVVLCAKQYSQQWIRKEKIGQGAQGSVYRCVDIRTGQEVAVKIINTQGTSPTEVENIKEEVKIIKQLRHSCLVQYYKIKQEKRKKQLRIYMEYGAGGALSCKIRRDGPILLPALRTFTRQLVRGLQFLHENGIAHRDVKCANIFLSRDCQSIKLGDFGAYKVFGKVSLVGGLKGTPHWMAPEVIREQCTSEDAWIRADIWSLGCTVLEMFTGRSPWQEYSNPMAAMYQIVTSDQIPNIPSSAPDDLVEFLQKCLHREPSKRFTTTGLLQLPFIHNESKKKKDPLQGLRSRCVDLLQVDVSDAKRDAKLFSKNCVREEENYCVSEMEEPEQGERKTIQMLPPIGQLVSSINGVGRMRQLHHDNLVGTVYTRAVTAPIPSIPKFSDRRYSGHSQAKLPPLLLR</sequence>
<feature type="domain" description="Protein kinase" evidence="6">
    <location>
        <begin position="41"/>
        <end position="301"/>
    </location>
</feature>
<dbReference type="InterPro" id="IPR011009">
    <property type="entry name" value="Kinase-like_dom_sf"/>
</dbReference>
<keyword evidence="3" id="KW-0547">Nucleotide-binding</keyword>
<gene>
    <name evidence="7" type="ORF">BN9_003750</name>
</gene>
<reference evidence="7 8" key="1">
    <citation type="submission" date="2012-05" db="EMBL/GenBank/DDBJ databases">
        <title>Recombination and specialization in a pathogen metapopulation.</title>
        <authorList>
            <person name="Gardiner A."/>
            <person name="Kemen E."/>
            <person name="Schultz-Larsen T."/>
            <person name="MacLean D."/>
            <person name="Van Oosterhout C."/>
            <person name="Jones J.D.G."/>
        </authorList>
    </citation>
    <scope>NUCLEOTIDE SEQUENCE [LARGE SCALE GENOMIC DNA]</scope>
    <source>
        <strain evidence="7 8">Ac Nc2</strain>
    </source>
</reference>
<dbReference type="SUPFAM" id="SSF56112">
    <property type="entry name" value="Protein kinase-like (PK-like)"/>
    <property type="match status" value="1"/>
</dbReference>
<dbReference type="EMBL" id="CAIX01000002">
    <property type="protein sequence ID" value="CCI39592.1"/>
    <property type="molecule type" value="Genomic_DNA"/>
</dbReference>